<evidence type="ECO:0000313" key="4">
    <source>
        <dbReference type="Proteomes" id="UP000643279"/>
    </source>
</evidence>
<dbReference type="InterPro" id="IPR052155">
    <property type="entry name" value="Biofilm_reg_signaling"/>
</dbReference>
<dbReference type="PANTHER" id="PTHR44757:SF2">
    <property type="entry name" value="BIOFILM ARCHITECTURE MAINTENANCE PROTEIN MBAA"/>
    <property type="match status" value="1"/>
</dbReference>
<dbReference type="Pfam" id="PF00990">
    <property type="entry name" value="GGDEF"/>
    <property type="match status" value="1"/>
</dbReference>
<dbReference type="Gene3D" id="3.20.20.450">
    <property type="entry name" value="EAL domain"/>
    <property type="match status" value="1"/>
</dbReference>
<organism evidence="3 4">
    <name type="scientific">Arthrobacter liuii</name>
    <dbReference type="NCBI Taxonomy" id="1476996"/>
    <lineage>
        <taxon>Bacteria</taxon>
        <taxon>Bacillati</taxon>
        <taxon>Actinomycetota</taxon>
        <taxon>Actinomycetes</taxon>
        <taxon>Micrococcales</taxon>
        <taxon>Micrococcaceae</taxon>
        <taxon>Arthrobacter</taxon>
    </lineage>
</organism>
<proteinExistence type="predicted"/>
<dbReference type="SUPFAM" id="SSF141868">
    <property type="entry name" value="EAL domain-like"/>
    <property type="match status" value="1"/>
</dbReference>
<dbReference type="RefSeq" id="WP_188573850.1">
    <property type="nucleotide sequence ID" value="NZ_BMFW01000062.1"/>
</dbReference>
<comment type="caution">
    <text evidence="3">The sequence shown here is derived from an EMBL/GenBank/DDBJ whole genome shotgun (WGS) entry which is preliminary data.</text>
</comment>
<dbReference type="SMART" id="SM00267">
    <property type="entry name" value="GGDEF"/>
    <property type="match status" value="1"/>
</dbReference>
<dbReference type="InterPro" id="IPR001633">
    <property type="entry name" value="EAL_dom"/>
</dbReference>
<name>A0ABQ2B1T5_9MICC</name>
<dbReference type="CDD" id="cd01949">
    <property type="entry name" value="GGDEF"/>
    <property type="match status" value="1"/>
</dbReference>
<dbReference type="PANTHER" id="PTHR44757">
    <property type="entry name" value="DIGUANYLATE CYCLASE DGCP"/>
    <property type="match status" value="1"/>
</dbReference>
<dbReference type="InterPro" id="IPR035919">
    <property type="entry name" value="EAL_sf"/>
</dbReference>
<reference evidence="4" key="1">
    <citation type="journal article" date="2019" name="Int. J. Syst. Evol. Microbiol.">
        <title>The Global Catalogue of Microorganisms (GCM) 10K type strain sequencing project: providing services to taxonomists for standard genome sequencing and annotation.</title>
        <authorList>
            <consortium name="The Broad Institute Genomics Platform"/>
            <consortium name="The Broad Institute Genome Sequencing Center for Infectious Disease"/>
            <person name="Wu L."/>
            <person name="Ma J."/>
        </authorList>
    </citation>
    <scope>NUCLEOTIDE SEQUENCE [LARGE SCALE GENOMIC DNA]</scope>
    <source>
        <strain evidence="4">CGMCC 1.12778</strain>
    </source>
</reference>
<evidence type="ECO:0000259" key="1">
    <source>
        <dbReference type="PROSITE" id="PS50883"/>
    </source>
</evidence>
<dbReference type="SMART" id="SM00052">
    <property type="entry name" value="EAL"/>
    <property type="match status" value="1"/>
</dbReference>
<dbReference type="Proteomes" id="UP000643279">
    <property type="component" value="Unassembled WGS sequence"/>
</dbReference>
<dbReference type="PROSITE" id="PS50883">
    <property type="entry name" value="EAL"/>
    <property type="match status" value="1"/>
</dbReference>
<dbReference type="NCBIfam" id="TIGR00254">
    <property type="entry name" value="GGDEF"/>
    <property type="match status" value="1"/>
</dbReference>
<evidence type="ECO:0008006" key="5">
    <source>
        <dbReference type="Google" id="ProtNLM"/>
    </source>
</evidence>
<keyword evidence="4" id="KW-1185">Reference proteome</keyword>
<protein>
    <recommendedName>
        <fullName evidence="5">Diguanylate cyclase (GGDEF) domain-containing protein</fullName>
    </recommendedName>
</protein>
<sequence length="605" mass="63502">MSNLERVAVPYGRQRVLTLADLGFEAIVLPGAMQALEVDELFRADRNLRGVVIDGPDGPGLLSRDQLEFKMSGRLSYGRALYSRATAAELLGDSNVTVPAGLGIPEAVPVILERAEATRYQDLLVLGTGGPRIVPVSEVFEGLSAVFRHASLHDPLTGLPNRRMLELEAPALTKDTDRSRIGVLFIDLDDFKGVNDTHGHRAGDIVLAEFAQRLSGCVRAQDTVVRLGGDEFAVLLVGADGTEAGAVADRVLGCMNENFVVDGHHLDVTATIGLAMAGELTGDGAAEGTLTELEALLRHADGAMLEAKQAGKRRVGRISNPGSLAGFAREALLRRRLPRAFDDGALSLEYQPLQDVATGAVHGVEALLRWRDPELGQVPPAEFIPVAEHTGEILRIGAWVLEAACAQARSWSDAGSPLKVSVNVSPLQLVSGTLAGDVLGALGRHGIPAGLMEIEITEGAAILDLAGAAVQLRQLIDAGVGVALDDYGTAHSTIALLRALPLTTVKIAKSFIDDIDTDARAATIVHGLVKLLQAAGVKTTAEGVERTEQLAALQNMGCDTAQGYLISRPVAAVNVPAAARHGIDCTASLVEGLGKGPAVKTAPLK</sequence>
<feature type="domain" description="GGDEF" evidence="2">
    <location>
        <begin position="179"/>
        <end position="320"/>
    </location>
</feature>
<dbReference type="InterPro" id="IPR043128">
    <property type="entry name" value="Rev_trsase/Diguanyl_cyclase"/>
</dbReference>
<dbReference type="CDD" id="cd01948">
    <property type="entry name" value="EAL"/>
    <property type="match status" value="1"/>
</dbReference>
<dbReference type="PROSITE" id="PS50887">
    <property type="entry name" value="GGDEF"/>
    <property type="match status" value="1"/>
</dbReference>
<evidence type="ECO:0000259" key="2">
    <source>
        <dbReference type="PROSITE" id="PS50887"/>
    </source>
</evidence>
<dbReference type="InterPro" id="IPR029787">
    <property type="entry name" value="Nucleotide_cyclase"/>
</dbReference>
<dbReference type="Pfam" id="PF00563">
    <property type="entry name" value="EAL"/>
    <property type="match status" value="1"/>
</dbReference>
<dbReference type="SUPFAM" id="SSF55073">
    <property type="entry name" value="Nucleotide cyclase"/>
    <property type="match status" value="1"/>
</dbReference>
<accession>A0ABQ2B1T5</accession>
<dbReference type="EMBL" id="BMFW01000062">
    <property type="protein sequence ID" value="GGI03159.1"/>
    <property type="molecule type" value="Genomic_DNA"/>
</dbReference>
<evidence type="ECO:0000313" key="3">
    <source>
        <dbReference type="EMBL" id="GGI03159.1"/>
    </source>
</evidence>
<dbReference type="Gene3D" id="3.30.70.270">
    <property type="match status" value="1"/>
</dbReference>
<feature type="domain" description="EAL" evidence="1">
    <location>
        <begin position="330"/>
        <end position="583"/>
    </location>
</feature>
<gene>
    <name evidence="3" type="ORF">GCM10007170_46500</name>
</gene>
<dbReference type="InterPro" id="IPR000160">
    <property type="entry name" value="GGDEF_dom"/>
</dbReference>